<name>A0ABM5K8G0_DIAVI</name>
<reference evidence="5" key="1">
    <citation type="submission" date="2025-05" db="UniProtKB">
        <authorList>
            <consortium name="EnsemblMetazoa"/>
        </authorList>
    </citation>
    <scope>IDENTIFICATION</scope>
</reference>
<keyword evidence="2 4" id="KW-0732">Signal</keyword>
<evidence type="ECO:0000256" key="2">
    <source>
        <dbReference type="ARBA" id="ARBA00022729"/>
    </source>
</evidence>
<dbReference type="InterPro" id="IPR003591">
    <property type="entry name" value="Leu-rich_rpt_typical-subtyp"/>
</dbReference>
<dbReference type="SMART" id="SM00369">
    <property type="entry name" value="LRR_TYP"/>
    <property type="match status" value="12"/>
</dbReference>
<evidence type="ECO:0000256" key="1">
    <source>
        <dbReference type="ARBA" id="ARBA00022614"/>
    </source>
</evidence>
<dbReference type="RefSeq" id="XP_050506477.1">
    <property type="nucleotide sequence ID" value="XM_050650520.1"/>
</dbReference>
<dbReference type="InterPro" id="IPR026906">
    <property type="entry name" value="LRR_5"/>
</dbReference>
<feature type="chain" id="PRO_5046181280" description="Chaoptin-like" evidence="4">
    <location>
        <begin position="16"/>
        <end position="934"/>
    </location>
</feature>
<keyword evidence="3" id="KW-0677">Repeat</keyword>
<evidence type="ECO:0000256" key="4">
    <source>
        <dbReference type="SAM" id="SignalP"/>
    </source>
</evidence>
<dbReference type="Gene3D" id="3.80.10.10">
    <property type="entry name" value="Ribonuclease Inhibitor"/>
    <property type="match status" value="5"/>
</dbReference>
<protein>
    <recommendedName>
        <fullName evidence="7">Chaoptin-like</fullName>
    </recommendedName>
</protein>
<dbReference type="Proteomes" id="UP001652700">
    <property type="component" value="Unplaced"/>
</dbReference>
<dbReference type="SMART" id="SM00365">
    <property type="entry name" value="LRR_SD22"/>
    <property type="match status" value="5"/>
</dbReference>
<dbReference type="InterPro" id="IPR001611">
    <property type="entry name" value="Leu-rich_rpt"/>
</dbReference>
<accession>A0ABM5K8G0</accession>
<dbReference type="EnsemblMetazoa" id="XM_050650520.1">
    <property type="protein sequence ID" value="XP_050506477.1"/>
    <property type="gene ID" value="LOC126878455"/>
</dbReference>
<evidence type="ECO:0000313" key="6">
    <source>
        <dbReference type="Proteomes" id="UP001652700"/>
    </source>
</evidence>
<evidence type="ECO:0000313" key="5">
    <source>
        <dbReference type="EnsemblMetazoa" id="XP_050506477.1"/>
    </source>
</evidence>
<evidence type="ECO:0000256" key="3">
    <source>
        <dbReference type="ARBA" id="ARBA00022737"/>
    </source>
</evidence>
<dbReference type="Pfam" id="PF13306">
    <property type="entry name" value="LRR_5"/>
    <property type="match status" value="2"/>
</dbReference>
<dbReference type="Pfam" id="PF13855">
    <property type="entry name" value="LRR_8"/>
    <property type="match status" value="2"/>
</dbReference>
<dbReference type="InterPro" id="IPR032675">
    <property type="entry name" value="LRR_dom_sf"/>
</dbReference>
<feature type="signal peptide" evidence="4">
    <location>
        <begin position="1"/>
        <end position="15"/>
    </location>
</feature>
<sequence length="934" mass="106437">MLLIVLLLMLYPSEGICGSCWFNDHTFYCSKINQDQFLYELFNQEDYLSSNYINTIIIEDSKYETIADFPNLSDLLPNITITDLAIRRSSVKSISDSIFTVFSKLVNLDLSENYIDNVAFCAGLPDSVKIANLSHNNISIIDISKRQVVLDYLDLSYNNLTKYTEYTTDRDFMGKSLDLSYNTYLSDVYVLGKNDLYILGCNVQNFVDHLKVQKMFTNFMPYSSKLIVFELFDISHTNLNSLVTEKISPNIFCQSSSAVIDFSNTNLTTIPENFFDFDSDCFELNLSYNNLSKLDSPILGKTTLKKINISFSEIKSIWTIFSKAQNRIGEINLTGNYLDQSICDTELGDNLTDLYSLDMSLNSLSEVTSNTFRRCVNLKYINMSHCLIEHVASDSFKLLRNIESINLSNNKILVIESSTFYNLKNLTAVDLSENYLEAIKENAFSNLDSLETIIFSKSNLTKRNGLTIHSGAFQDLSKLNGLQLSGLGIEQINNGAFKNMLNLNIIDLRNNYFNSIGGTFSNIQAHALYLGEISDLIYFDSTINIAHLFLQIHQNLLLSEQFLVSINLKNLHILDSYIYGISDNFLLGSYKLEYMDFKNTTVQITSDTKVFTGLFNLLELNATIFFKDLDVLEDFTFKDLHHLKSLHMSNGKLRKIEKDAFFGLNNLQHLFLNNNKIEYLDPALFRNLSLISILDLSNNALETIDLLSLTNELPYLKSLNLGHCQLKNLSESNKILHKNLETLILSNNMLTEISEIVIQSFPNIRILHMQQNMLPDFSSLYYSTNIKELRVDGNNLLYLLDMNNGNRLQFLNISNNPNLGVNVQINYYNGYSHVETFLMDNTGIRITYTGLIDDFGKHFPSLEQVGINYNQYKCDDLKKILETMDLRNVNYMPDNPRYDIDNIDGITCLGDKTSSISSSTMTAPTALSARDNTL</sequence>
<dbReference type="PROSITE" id="PS51450">
    <property type="entry name" value="LRR"/>
    <property type="match status" value="3"/>
</dbReference>
<dbReference type="SUPFAM" id="SSF52058">
    <property type="entry name" value="L domain-like"/>
    <property type="match status" value="3"/>
</dbReference>
<dbReference type="GeneID" id="126878455"/>
<organism evidence="5 6">
    <name type="scientific">Diabrotica virgifera virgifera</name>
    <name type="common">western corn rootworm</name>
    <dbReference type="NCBI Taxonomy" id="50390"/>
    <lineage>
        <taxon>Eukaryota</taxon>
        <taxon>Metazoa</taxon>
        <taxon>Ecdysozoa</taxon>
        <taxon>Arthropoda</taxon>
        <taxon>Hexapoda</taxon>
        <taxon>Insecta</taxon>
        <taxon>Pterygota</taxon>
        <taxon>Neoptera</taxon>
        <taxon>Endopterygota</taxon>
        <taxon>Coleoptera</taxon>
        <taxon>Polyphaga</taxon>
        <taxon>Cucujiformia</taxon>
        <taxon>Chrysomeloidea</taxon>
        <taxon>Chrysomelidae</taxon>
        <taxon>Galerucinae</taxon>
        <taxon>Diabroticina</taxon>
        <taxon>Diabroticites</taxon>
        <taxon>Diabrotica</taxon>
    </lineage>
</organism>
<evidence type="ECO:0008006" key="7">
    <source>
        <dbReference type="Google" id="ProtNLM"/>
    </source>
</evidence>
<proteinExistence type="predicted"/>
<keyword evidence="6" id="KW-1185">Reference proteome</keyword>
<keyword evidence="1" id="KW-0433">Leucine-rich repeat</keyword>
<dbReference type="InterPro" id="IPR025875">
    <property type="entry name" value="Leu-rich_rpt_4"/>
</dbReference>
<dbReference type="InterPro" id="IPR050541">
    <property type="entry name" value="LRR_TM_domain-containing"/>
</dbReference>
<dbReference type="PANTHER" id="PTHR24369">
    <property type="entry name" value="ANTIGEN BSP, PUTATIVE-RELATED"/>
    <property type="match status" value="1"/>
</dbReference>
<dbReference type="PANTHER" id="PTHR24369:SF210">
    <property type="entry name" value="CHAOPTIN-RELATED"/>
    <property type="match status" value="1"/>
</dbReference>
<dbReference type="Pfam" id="PF12799">
    <property type="entry name" value="LRR_4"/>
    <property type="match status" value="1"/>
</dbReference>